<keyword evidence="2" id="KW-0805">Transcription regulation</keyword>
<comment type="caution">
    <text evidence="8">The sequence shown here is derived from an EMBL/GenBank/DDBJ whole genome shotgun (WGS) entry which is preliminary data.</text>
</comment>
<dbReference type="AlphaFoldDB" id="A0A0M0JGY2"/>
<evidence type="ECO:0000313" key="9">
    <source>
        <dbReference type="Proteomes" id="UP000037460"/>
    </source>
</evidence>
<gene>
    <name evidence="8" type="ORF">Ctob_011861</name>
</gene>
<feature type="compositionally biased region" description="Acidic residues" evidence="6">
    <location>
        <begin position="1"/>
        <end position="27"/>
    </location>
</feature>
<keyword evidence="4" id="KW-0804">Transcription</keyword>
<dbReference type="InterPro" id="IPR001471">
    <property type="entry name" value="AP2/ERF_dom"/>
</dbReference>
<dbReference type="EMBL" id="JWZX01002953">
    <property type="protein sequence ID" value="KOO25592.1"/>
    <property type="molecule type" value="Genomic_DNA"/>
</dbReference>
<dbReference type="PROSITE" id="PS51032">
    <property type="entry name" value="AP2_ERF"/>
    <property type="match status" value="1"/>
</dbReference>
<dbReference type="GO" id="GO:0005634">
    <property type="term" value="C:nucleus"/>
    <property type="evidence" value="ECO:0007669"/>
    <property type="project" value="UniProtKB-SubCell"/>
</dbReference>
<comment type="subcellular location">
    <subcellularLocation>
        <location evidence="1">Nucleus</location>
    </subcellularLocation>
</comment>
<dbReference type="Gene3D" id="2.30.30.140">
    <property type="match status" value="1"/>
</dbReference>
<sequence length="233" mass="25262">MEFDDCGDEEEALQATDGGDEEEEDDLFEHGASTTAPATAPVTAPLRVGMHVRARWGASTGPVQNFVHYYPGRITKVHPDRTVDIGYDDGDRESNVRPCFVQALATQSNPWRDAEIDEIDEIDEMLVATQSNPWRDAEIDEMLVAPAPAPELALARPRFHVQAMRKGARPLTADDARAVAAAEGLELVPSTKGGETGFKGVWKSAAGKYVAKISRKGMQRALLGTFATPEEAA</sequence>
<dbReference type="Proteomes" id="UP000037460">
    <property type="component" value="Unassembled WGS sequence"/>
</dbReference>
<evidence type="ECO:0000256" key="2">
    <source>
        <dbReference type="ARBA" id="ARBA00023015"/>
    </source>
</evidence>
<organism evidence="8 9">
    <name type="scientific">Chrysochromulina tobinii</name>
    <dbReference type="NCBI Taxonomy" id="1460289"/>
    <lineage>
        <taxon>Eukaryota</taxon>
        <taxon>Haptista</taxon>
        <taxon>Haptophyta</taxon>
        <taxon>Prymnesiophyceae</taxon>
        <taxon>Prymnesiales</taxon>
        <taxon>Chrysochromulinaceae</taxon>
        <taxon>Chrysochromulina</taxon>
    </lineage>
</organism>
<dbReference type="Gene3D" id="3.30.730.10">
    <property type="entry name" value="AP2/ERF domain"/>
    <property type="match status" value="1"/>
</dbReference>
<keyword evidence="5" id="KW-0539">Nucleus</keyword>
<keyword evidence="9" id="KW-1185">Reference proteome</keyword>
<feature type="non-terminal residue" evidence="8">
    <location>
        <position position="233"/>
    </location>
</feature>
<proteinExistence type="predicted"/>
<evidence type="ECO:0000256" key="5">
    <source>
        <dbReference type="ARBA" id="ARBA00023242"/>
    </source>
</evidence>
<accession>A0A0M0JGY2</accession>
<evidence type="ECO:0000256" key="1">
    <source>
        <dbReference type="ARBA" id="ARBA00004123"/>
    </source>
</evidence>
<dbReference type="GO" id="GO:0003700">
    <property type="term" value="F:DNA-binding transcription factor activity"/>
    <property type="evidence" value="ECO:0007669"/>
    <property type="project" value="InterPro"/>
</dbReference>
<evidence type="ECO:0000256" key="6">
    <source>
        <dbReference type="SAM" id="MobiDB-lite"/>
    </source>
</evidence>
<reference evidence="9" key="1">
    <citation type="journal article" date="2015" name="PLoS Genet.">
        <title>Genome Sequence and Transcriptome Analyses of Chrysochromulina tobin: Metabolic Tools for Enhanced Algal Fitness in the Prominent Order Prymnesiales (Haptophyceae).</title>
        <authorList>
            <person name="Hovde B.T."/>
            <person name="Deodato C.R."/>
            <person name="Hunsperger H.M."/>
            <person name="Ryken S.A."/>
            <person name="Yost W."/>
            <person name="Jha R.K."/>
            <person name="Patterson J."/>
            <person name="Monnat R.J. Jr."/>
            <person name="Barlow S.B."/>
            <person name="Starkenburg S.R."/>
            <person name="Cattolico R.A."/>
        </authorList>
    </citation>
    <scope>NUCLEOTIDE SEQUENCE</scope>
    <source>
        <strain evidence="9">CCMP291</strain>
    </source>
</reference>
<keyword evidence="3" id="KW-0238">DNA-binding</keyword>
<name>A0A0M0JGY2_9EUKA</name>
<feature type="region of interest" description="Disordered" evidence="6">
    <location>
        <begin position="1"/>
        <end position="42"/>
    </location>
</feature>
<dbReference type="OrthoDB" id="76557at2759"/>
<evidence type="ECO:0000259" key="7">
    <source>
        <dbReference type="PROSITE" id="PS51032"/>
    </source>
</evidence>
<protein>
    <recommendedName>
        <fullName evidence="7">AP2/ERF domain-containing protein</fullName>
    </recommendedName>
</protein>
<dbReference type="GO" id="GO:0003677">
    <property type="term" value="F:DNA binding"/>
    <property type="evidence" value="ECO:0007669"/>
    <property type="project" value="UniProtKB-KW"/>
</dbReference>
<evidence type="ECO:0000256" key="4">
    <source>
        <dbReference type="ARBA" id="ARBA00023163"/>
    </source>
</evidence>
<feature type="domain" description="AP2/ERF" evidence="7">
    <location>
        <begin position="197"/>
        <end position="233"/>
    </location>
</feature>
<evidence type="ECO:0000313" key="8">
    <source>
        <dbReference type="EMBL" id="KOO25592.1"/>
    </source>
</evidence>
<evidence type="ECO:0000256" key="3">
    <source>
        <dbReference type="ARBA" id="ARBA00023125"/>
    </source>
</evidence>
<dbReference type="InterPro" id="IPR036955">
    <property type="entry name" value="AP2/ERF_dom_sf"/>
</dbReference>